<organism evidence="1 2">
    <name type="scientific">Holotrichia oblita</name>
    <name type="common">Chafer beetle</name>
    <dbReference type="NCBI Taxonomy" id="644536"/>
    <lineage>
        <taxon>Eukaryota</taxon>
        <taxon>Metazoa</taxon>
        <taxon>Ecdysozoa</taxon>
        <taxon>Arthropoda</taxon>
        <taxon>Hexapoda</taxon>
        <taxon>Insecta</taxon>
        <taxon>Pterygota</taxon>
        <taxon>Neoptera</taxon>
        <taxon>Endopterygota</taxon>
        <taxon>Coleoptera</taxon>
        <taxon>Polyphaga</taxon>
        <taxon>Scarabaeiformia</taxon>
        <taxon>Scarabaeidae</taxon>
        <taxon>Melolonthinae</taxon>
        <taxon>Holotrichia</taxon>
    </lineage>
</organism>
<protein>
    <submittedName>
        <fullName evidence="1">Thap-type zinc finger</fullName>
    </submittedName>
</protein>
<dbReference type="EMBL" id="CM043023">
    <property type="protein sequence ID" value="KAI4455522.1"/>
    <property type="molecule type" value="Genomic_DNA"/>
</dbReference>
<evidence type="ECO:0000313" key="1">
    <source>
        <dbReference type="EMBL" id="KAI4455522.1"/>
    </source>
</evidence>
<gene>
    <name evidence="1" type="ORF">MML48_9g00004448</name>
</gene>
<evidence type="ECO:0000313" key="2">
    <source>
        <dbReference type="Proteomes" id="UP001056778"/>
    </source>
</evidence>
<accession>A0ACB9SP44</accession>
<dbReference type="Proteomes" id="UP001056778">
    <property type="component" value="Chromosome 9"/>
</dbReference>
<name>A0ACB9SP44_HOLOL</name>
<proteinExistence type="predicted"/>
<reference evidence="1" key="1">
    <citation type="submission" date="2022-04" db="EMBL/GenBank/DDBJ databases">
        <title>Chromosome-scale genome assembly of Holotrichia oblita Faldermann.</title>
        <authorList>
            <person name="Rongchong L."/>
        </authorList>
    </citation>
    <scope>NUCLEOTIDE SEQUENCE</scope>
    <source>
        <strain evidence="1">81SQS9</strain>
    </source>
</reference>
<keyword evidence="2" id="KW-1185">Reference proteome</keyword>
<sequence length="889" mass="102214">MVRYRACSVKNCKDKTSTRHTFPNPTEDPERFSKWLEACRNSDLFNMHPHQVFSSRKVCDIHFPPAMKKSLKQLTTEAVPEQCLPQQLNIEGPEGSHSRSLPVSIPDQIEVSAEPMPVAPLRNVDIQTLEDHYEVAIILNQITETLEICGVKRVKQLTPKKRKLHKQIQLLSRNRTYYKKKSRTPSKEEVLDNLTNNLDPQIKTFVISQILQSSKPKKGRRFSINDKIMGLLLYKQSSRSYRLLEKLFCLPSKNTLKKLLSKLQINPGADDFIFNNLKKNELPEREKYCIIMFDEMSIQPNILFNTQTGQFEGFEDMGDRKSQHIANHVQVFMLKSVAGNWKQPLSFSFSHGPTHHIDLVRLLKTHIRKCHEAGFKVMCSISDQGSNNSAAINYLRRTTTNCEDDIRYYMIDDLKIYHLYDPPHLLKGQLYTANWTDIQVAYKIDHASGELRAMPKLTEAHVNPDKIRKMKVACATQVFSHCVASVMNLIRLSGTTAADGSSLDKNAEGTAILLKFFDSLFDSFNGSQKLCTNKPLKSYIKVGSPHFEFWSEAKKILSSMYFIDDKNRRHVPPSIKNWIITINGLIAVVKGLPEGITFLKGRSFNQDPLENFFGQMRQRGGQNRNPNSTQFKQHFRTFLINNITTRHSIHANCQNDANTVLSAMLNFVESPSTSLEENYENEVMKLEQKNFTLIRNTYLSKQATGYVSGFIFKNLSVHVKNCSTCKTEIYSTTISDEWHTLVICELGSEWYVYNLNDLMDVLTKYVGISEQKRIYFSKTTTKQKPEVRITSQLHYRNANPSKRPETLVKIGKSLNKFVLREVTEKHKITSDKGKAVDNILTAAFGADWRQENNLQWYRQILTENLLETVSDKEEQTECECIEEEAELKT</sequence>
<comment type="caution">
    <text evidence="1">The sequence shown here is derived from an EMBL/GenBank/DDBJ whole genome shotgun (WGS) entry which is preliminary data.</text>
</comment>